<organism evidence="1">
    <name type="scientific">hydrothermal vent metagenome</name>
    <dbReference type="NCBI Taxonomy" id="652676"/>
    <lineage>
        <taxon>unclassified sequences</taxon>
        <taxon>metagenomes</taxon>
        <taxon>ecological metagenomes</taxon>
    </lineage>
</organism>
<reference evidence="1" key="1">
    <citation type="submission" date="2016-10" db="EMBL/GenBank/DDBJ databases">
        <authorList>
            <person name="de Groot N.N."/>
        </authorList>
    </citation>
    <scope>NUCLEOTIDE SEQUENCE</scope>
</reference>
<evidence type="ECO:0000313" key="1">
    <source>
        <dbReference type="EMBL" id="SHO80372.1"/>
    </source>
</evidence>
<protein>
    <submittedName>
        <fullName evidence="1">RESPONSE REGULATOR PROTEIN-CheY-like nd an HD-GYP domain</fullName>
    </submittedName>
</protein>
<dbReference type="AlphaFoldDB" id="A0A1W1EHS9"/>
<accession>A0A1W1EHS9</accession>
<dbReference type="Gene3D" id="3.60.15.10">
    <property type="entry name" value="Ribonuclease Z/Hydroxyacylglutathione hydrolase-like"/>
    <property type="match status" value="1"/>
</dbReference>
<sequence length="95" mass="10480">MDSITILGANGSISKESFSTCIRVSQHTVIDAGNIIRGLGKDANLIENIFISHTHLDHIIDIAFLIDNTFLIRKEPLKIYATKTTIGIYGQILLL</sequence>
<dbReference type="SUPFAM" id="SSF56281">
    <property type="entry name" value="Metallo-hydrolase/oxidoreductase"/>
    <property type="match status" value="1"/>
</dbReference>
<dbReference type="EMBL" id="FRYL01000005">
    <property type="protein sequence ID" value="SHO80372.1"/>
    <property type="molecule type" value="Genomic_DNA"/>
</dbReference>
<proteinExistence type="predicted"/>
<dbReference type="InterPro" id="IPR036866">
    <property type="entry name" value="RibonucZ/Hydroxyglut_hydro"/>
</dbReference>
<name>A0A1W1EHS9_9ZZZZ</name>
<gene>
    <name evidence="1" type="ORF">MNB_SV-15-270</name>
</gene>